<dbReference type="InterPro" id="IPR050300">
    <property type="entry name" value="GDXG_lipolytic_enzyme"/>
</dbReference>
<reference evidence="3" key="2">
    <citation type="submission" date="2020-09" db="EMBL/GenBank/DDBJ databases">
        <authorList>
            <person name="Sun Q."/>
            <person name="Zhou Y."/>
        </authorList>
    </citation>
    <scope>NUCLEOTIDE SEQUENCE</scope>
    <source>
        <strain evidence="3">CGMCC 1.15493</strain>
    </source>
</reference>
<dbReference type="InterPro" id="IPR029058">
    <property type="entry name" value="AB_hydrolase_fold"/>
</dbReference>
<accession>A0A916XV81</accession>
<dbReference type="InterPro" id="IPR049492">
    <property type="entry name" value="BD-FAE-like_dom"/>
</dbReference>
<dbReference type="PANTHER" id="PTHR48081:SF33">
    <property type="entry name" value="KYNURENINE FORMAMIDASE"/>
    <property type="match status" value="1"/>
</dbReference>
<evidence type="ECO:0000313" key="3">
    <source>
        <dbReference type="EMBL" id="GGD15140.1"/>
    </source>
</evidence>
<dbReference type="AlphaFoldDB" id="A0A916XV81"/>
<dbReference type="PANTHER" id="PTHR48081">
    <property type="entry name" value="AB HYDROLASE SUPERFAMILY PROTEIN C4A8.06C"/>
    <property type="match status" value="1"/>
</dbReference>
<evidence type="ECO:0000313" key="4">
    <source>
        <dbReference type="Proteomes" id="UP000613160"/>
    </source>
</evidence>
<name>A0A916XV81_9HYPH</name>
<protein>
    <submittedName>
        <fullName evidence="3">Esterase</fullName>
    </submittedName>
</protein>
<dbReference type="RefSeq" id="WP_188850182.1">
    <property type="nucleotide sequence ID" value="NZ_BMJJ01000003.1"/>
</dbReference>
<gene>
    <name evidence="3" type="ORF">GCM10011335_17430</name>
</gene>
<evidence type="ECO:0000256" key="1">
    <source>
        <dbReference type="ARBA" id="ARBA00022801"/>
    </source>
</evidence>
<feature type="domain" description="BD-FAE-like" evidence="2">
    <location>
        <begin position="73"/>
        <end position="191"/>
    </location>
</feature>
<dbReference type="Gene3D" id="3.40.50.1820">
    <property type="entry name" value="alpha/beta hydrolase"/>
    <property type="match status" value="1"/>
</dbReference>
<evidence type="ECO:0000259" key="2">
    <source>
        <dbReference type="Pfam" id="PF20434"/>
    </source>
</evidence>
<organism evidence="3 4">
    <name type="scientific">Aureimonas glaciei</name>
    <dbReference type="NCBI Taxonomy" id="1776957"/>
    <lineage>
        <taxon>Bacteria</taxon>
        <taxon>Pseudomonadati</taxon>
        <taxon>Pseudomonadota</taxon>
        <taxon>Alphaproteobacteria</taxon>
        <taxon>Hyphomicrobiales</taxon>
        <taxon>Aurantimonadaceae</taxon>
        <taxon>Aureimonas</taxon>
    </lineage>
</organism>
<dbReference type="Pfam" id="PF20434">
    <property type="entry name" value="BD-FAE"/>
    <property type="match status" value="1"/>
</dbReference>
<reference evidence="3" key="1">
    <citation type="journal article" date="2014" name="Int. J. Syst. Evol. Microbiol.">
        <title>Complete genome sequence of Corynebacterium casei LMG S-19264T (=DSM 44701T), isolated from a smear-ripened cheese.</title>
        <authorList>
            <consortium name="US DOE Joint Genome Institute (JGI-PGF)"/>
            <person name="Walter F."/>
            <person name="Albersmeier A."/>
            <person name="Kalinowski J."/>
            <person name="Ruckert C."/>
        </authorList>
    </citation>
    <scope>NUCLEOTIDE SEQUENCE</scope>
    <source>
        <strain evidence="3">CGMCC 1.15493</strain>
    </source>
</reference>
<dbReference type="EMBL" id="BMJJ01000003">
    <property type="protein sequence ID" value="GGD15140.1"/>
    <property type="molecule type" value="Genomic_DNA"/>
</dbReference>
<dbReference type="SUPFAM" id="SSF53474">
    <property type="entry name" value="alpha/beta-Hydrolases"/>
    <property type="match status" value="1"/>
</dbReference>
<sequence>MKIDAAKRLEDNDIAYSNSGAVKGADAFAPRWAAEAETFRAALMADGRGSLDQPYGDGARQVYDLFLPVHPPRGLFVFVHGGYWQRLDKSFFSHLAAGPLARGFAVAIPSYTLCPDIRIAGIVQEIAAFLAHVAAEVDGPITLAGHSAGGHLVARMAASPSPLGEDVRARIAAVVPISGVHDLRPLLGNSMNTVLHLDAAEARAESPALLDPAITAPVTCWVGGNELPEFLRQNALLASLWYGVGVATRAVVSPGRHHFDVIDDLADADSAMTALVSPQPPEPD</sequence>
<proteinExistence type="predicted"/>
<keyword evidence="1" id="KW-0378">Hydrolase</keyword>
<dbReference type="Proteomes" id="UP000613160">
    <property type="component" value="Unassembled WGS sequence"/>
</dbReference>
<keyword evidence="4" id="KW-1185">Reference proteome</keyword>
<dbReference type="GO" id="GO:0016787">
    <property type="term" value="F:hydrolase activity"/>
    <property type="evidence" value="ECO:0007669"/>
    <property type="project" value="UniProtKB-KW"/>
</dbReference>
<comment type="caution">
    <text evidence="3">The sequence shown here is derived from an EMBL/GenBank/DDBJ whole genome shotgun (WGS) entry which is preliminary data.</text>
</comment>